<feature type="transmembrane region" description="Helical" evidence="1">
    <location>
        <begin position="56"/>
        <end position="79"/>
    </location>
</feature>
<protein>
    <submittedName>
        <fullName evidence="2">Uncharacterized protein</fullName>
    </submittedName>
</protein>
<evidence type="ECO:0000256" key="1">
    <source>
        <dbReference type="SAM" id="Phobius"/>
    </source>
</evidence>
<gene>
    <name evidence="2" type="ORF">LY79DRAFT_405405</name>
</gene>
<dbReference type="Proteomes" id="UP001230504">
    <property type="component" value="Unassembled WGS sequence"/>
</dbReference>
<dbReference type="EMBL" id="JAHLJV010000009">
    <property type="protein sequence ID" value="KAK1597111.1"/>
    <property type="molecule type" value="Genomic_DNA"/>
</dbReference>
<dbReference type="RefSeq" id="XP_060417925.1">
    <property type="nucleotide sequence ID" value="XM_060553051.1"/>
</dbReference>
<dbReference type="GeneID" id="85437291"/>
<accession>A0AAD8V9S8</accession>
<name>A0AAD8V9S8_9PEZI</name>
<evidence type="ECO:0000313" key="3">
    <source>
        <dbReference type="Proteomes" id="UP001230504"/>
    </source>
</evidence>
<reference evidence="2" key="1">
    <citation type="submission" date="2021-06" db="EMBL/GenBank/DDBJ databases">
        <title>Comparative genomics, transcriptomics and evolutionary studies reveal genomic signatures of adaptation to plant cell wall in hemibiotrophic fungi.</title>
        <authorList>
            <consortium name="DOE Joint Genome Institute"/>
            <person name="Baroncelli R."/>
            <person name="Diaz J.F."/>
            <person name="Benocci T."/>
            <person name="Peng M."/>
            <person name="Battaglia E."/>
            <person name="Haridas S."/>
            <person name="Andreopoulos W."/>
            <person name="Labutti K."/>
            <person name="Pangilinan J."/>
            <person name="Floch G.L."/>
            <person name="Makela M.R."/>
            <person name="Henrissat B."/>
            <person name="Grigoriev I.V."/>
            <person name="Crouch J.A."/>
            <person name="De Vries R.P."/>
            <person name="Sukno S.A."/>
            <person name="Thon M.R."/>
        </authorList>
    </citation>
    <scope>NUCLEOTIDE SEQUENCE</scope>
    <source>
        <strain evidence="2">CBS 125086</strain>
    </source>
</reference>
<organism evidence="2 3">
    <name type="scientific">Colletotrichum navitas</name>
    <dbReference type="NCBI Taxonomy" id="681940"/>
    <lineage>
        <taxon>Eukaryota</taxon>
        <taxon>Fungi</taxon>
        <taxon>Dikarya</taxon>
        <taxon>Ascomycota</taxon>
        <taxon>Pezizomycotina</taxon>
        <taxon>Sordariomycetes</taxon>
        <taxon>Hypocreomycetidae</taxon>
        <taxon>Glomerellales</taxon>
        <taxon>Glomerellaceae</taxon>
        <taxon>Colletotrichum</taxon>
        <taxon>Colletotrichum graminicola species complex</taxon>
    </lineage>
</organism>
<comment type="caution">
    <text evidence="2">The sequence shown here is derived from an EMBL/GenBank/DDBJ whole genome shotgun (WGS) entry which is preliminary data.</text>
</comment>
<sequence>MVIRVCTSKSGASYPVFTRRTEYTVHGTRQWREVKSPASSRIARQACRAYLSLALAQARACVCACFDFILLFVIFACLVRSARH</sequence>
<keyword evidence="1" id="KW-0812">Transmembrane</keyword>
<keyword evidence="1" id="KW-1133">Transmembrane helix</keyword>
<keyword evidence="1" id="KW-0472">Membrane</keyword>
<dbReference type="AlphaFoldDB" id="A0AAD8V9S8"/>
<evidence type="ECO:0000313" key="2">
    <source>
        <dbReference type="EMBL" id="KAK1597111.1"/>
    </source>
</evidence>
<keyword evidence="3" id="KW-1185">Reference proteome</keyword>
<proteinExistence type="predicted"/>